<organism evidence="3 4">
    <name type="scientific">Cerrena zonata</name>
    <dbReference type="NCBI Taxonomy" id="2478898"/>
    <lineage>
        <taxon>Eukaryota</taxon>
        <taxon>Fungi</taxon>
        <taxon>Dikarya</taxon>
        <taxon>Basidiomycota</taxon>
        <taxon>Agaricomycotina</taxon>
        <taxon>Agaricomycetes</taxon>
        <taxon>Polyporales</taxon>
        <taxon>Cerrenaceae</taxon>
        <taxon>Cerrena</taxon>
    </lineage>
</organism>
<reference evidence="3 4" key="1">
    <citation type="submission" date="2022-09" db="EMBL/GenBank/DDBJ databases">
        <authorList>
            <person name="Palmer J.M."/>
        </authorList>
    </citation>
    <scope>NUCLEOTIDE SEQUENCE [LARGE SCALE GENOMIC DNA]</scope>
    <source>
        <strain evidence="3 4">DSM 7382</strain>
    </source>
</reference>
<evidence type="ECO:0000256" key="1">
    <source>
        <dbReference type="SAM" id="MobiDB-lite"/>
    </source>
</evidence>
<dbReference type="AlphaFoldDB" id="A0AAW0GJU8"/>
<feature type="transmembrane region" description="Helical" evidence="2">
    <location>
        <begin position="18"/>
        <end position="40"/>
    </location>
</feature>
<keyword evidence="4" id="KW-1185">Reference proteome</keyword>
<dbReference type="EMBL" id="JASBNA010000005">
    <property type="protein sequence ID" value="KAK7691430.1"/>
    <property type="molecule type" value="Genomic_DNA"/>
</dbReference>
<accession>A0AAW0GJU8</accession>
<feature type="region of interest" description="Disordered" evidence="1">
    <location>
        <begin position="161"/>
        <end position="214"/>
    </location>
</feature>
<name>A0AAW0GJU8_9APHY</name>
<dbReference type="Proteomes" id="UP001385951">
    <property type="component" value="Unassembled WGS sequence"/>
</dbReference>
<gene>
    <name evidence="3" type="ORF">QCA50_004829</name>
</gene>
<protein>
    <submittedName>
        <fullName evidence="3">Uncharacterized protein</fullName>
    </submittedName>
</protein>
<keyword evidence="2" id="KW-0472">Membrane</keyword>
<comment type="caution">
    <text evidence="3">The sequence shown here is derived from an EMBL/GenBank/DDBJ whole genome shotgun (WGS) entry which is preliminary data.</text>
</comment>
<sequence length="341" mass="38467">MSSTTQTDTPSFFDISGFVFELLGIAGTFQIICVIIFYYFPRRRLHGLETTYAEAYSLYHCGLEEGVLDSDKRRIEESLLRTRRKITQVRSEVFCLGGFWRQVFAIFGRLSQKFSYLDAAVKELCADIASSSQKGRRDLEARGQSYTPCMLPLMRSVPITLGPTGTYTRPTRGADQPHNPYTQSDSPHCALTPHQLQGHHSTEPDSTPPFASHSASIDFRRSPVHRDSLCSVSTSSTAVNTDSVQLGELGYQQAPSPDISQTTPLAEDLKKTIDPTIRIDARYKDIHHLMELLLFKLHHLPELCQKTEERDISDEFSAFESRLSKLQHTWTPSSRPPILPL</sequence>
<keyword evidence="2" id="KW-0812">Transmembrane</keyword>
<evidence type="ECO:0000256" key="2">
    <source>
        <dbReference type="SAM" id="Phobius"/>
    </source>
</evidence>
<feature type="compositionally biased region" description="Low complexity" evidence="1">
    <location>
        <begin position="161"/>
        <end position="173"/>
    </location>
</feature>
<proteinExistence type="predicted"/>
<evidence type="ECO:0000313" key="3">
    <source>
        <dbReference type="EMBL" id="KAK7691430.1"/>
    </source>
</evidence>
<evidence type="ECO:0000313" key="4">
    <source>
        <dbReference type="Proteomes" id="UP001385951"/>
    </source>
</evidence>
<keyword evidence="2" id="KW-1133">Transmembrane helix</keyword>